<evidence type="ECO:0000313" key="3">
    <source>
        <dbReference type="EMBL" id="MSS46062.1"/>
    </source>
</evidence>
<dbReference type="InterPro" id="IPR017196">
    <property type="entry name" value="ECF_substrate-spec_UCP037395"/>
</dbReference>
<reference evidence="3 4" key="1">
    <citation type="submission" date="2019-08" db="EMBL/GenBank/DDBJ databases">
        <title>In-depth cultivation of the pig gut microbiome towards novel bacterial diversity and tailored functional studies.</title>
        <authorList>
            <person name="Wylensek D."/>
            <person name="Hitch T.C.A."/>
            <person name="Clavel T."/>
        </authorList>
    </citation>
    <scope>NUCLEOTIDE SEQUENCE [LARGE SCALE GENOMIC DNA]</scope>
    <source>
        <strain evidence="3 4">WCA-380-WT-3A</strain>
    </source>
</reference>
<dbReference type="AlphaFoldDB" id="A0A7K0J7X6"/>
<protein>
    <submittedName>
        <fullName evidence="3">ECF transporter S component</fullName>
    </submittedName>
</protein>
<keyword evidence="4" id="KW-1185">Reference proteome</keyword>
<feature type="transmembrane region" description="Helical" evidence="2">
    <location>
        <begin position="231"/>
        <end position="249"/>
    </location>
</feature>
<dbReference type="Gene3D" id="1.10.1760.20">
    <property type="match status" value="1"/>
</dbReference>
<dbReference type="EMBL" id="VUMG01000003">
    <property type="protein sequence ID" value="MSS46062.1"/>
    <property type="molecule type" value="Genomic_DNA"/>
</dbReference>
<keyword evidence="2" id="KW-1133">Transmembrane helix</keyword>
<feature type="transmembrane region" description="Helical" evidence="2">
    <location>
        <begin position="48"/>
        <end position="68"/>
    </location>
</feature>
<keyword evidence="2" id="KW-0812">Transmembrane</keyword>
<evidence type="ECO:0000256" key="2">
    <source>
        <dbReference type="SAM" id="Phobius"/>
    </source>
</evidence>
<dbReference type="RefSeq" id="WP_154563858.1">
    <property type="nucleotide sequence ID" value="NZ_VUMG01000003.1"/>
</dbReference>
<gene>
    <name evidence="3" type="ORF">FYJ43_08440</name>
</gene>
<comment type="caution">
    <text evidence="3">The sequence shown here is derived from an EMBL/GenBank/DDBJ whole genome shotgun (WGS) entry which is preliminary data.</text>
</comment>
<feature type="transmembrane region" description="Helical" evidence="2">
    <location>
        <begin position="140"/>
        <end position="158"/>
    </location>
</feature>
<accession>A0A7K0J7X6</accession>
<organism evidence="3 4">
    <name type="scientific">Cutibacterium porci</name>
    <dbReference type="NCBI Taxonomy" id="2605781"/>
    <lineage>
        <taxon>Bacteria</taxon>
        <taxon>Bacillati</taxon>
        <taxon>Actinomycetota</taxon>
        <taxon>Actinomycetes</taxon>
        <taxon>Propionibacteriales</taxon>
        <taxon>Propionibacteriaceae</taxon>
        <taxon>Cutibacterium</taxon>
    </lineage>
</organism>
<dbReference type="Proteomes" id="UP000466104">
    <property type="component" value="Unassembled WGS sequence"/>
</dbReference>
<feature type="transmembrane region" description="Helical" evidence="2">
    <location>
        <begin position="100"/>
        <end position="120"/>
    </location>
</feature>
<sequence length="292" mass="30790">MSSGQHTAVRTSTTSRVLLVVTAAMGLLAFCWPLFLNPGSAADYETRTPFLFAAILPVVLAVVVSQLSSDGIDVKALAMIGVLTACGAALRTLSPSMAGISFVFILMIAGARVFGAAFGFVLGTTTMFASALLTAGFGPWLPYQMIASGFVGLGAGLLPRARGKAEIAWLCGWGFVSAFVYGWLMDFAFWPFNLGTSTQLSFDPHASPLTNLWHFVLFNVATSMGWNLGRALTNVVCLALLGGPILRVLRRASRRAQFMPDAVDSPSTGDSYMSANASGPSGRICPPSTTID</sequence>
<feature type="transmembrane region" description="Helical" evidence="2">
    <location>
        <begin position="167"/>
        <end position="184"/>
    </location>
</feature>
<name>A0A7K0J7X6_9ACTN</name>
<feature type="region of interest" description="Disordered" evidence="1">
    <location>
        <begin position="260"/>
        <end position="292"/>
    </location>
</feature>
<feature type="transmembrane region" description="Helical" evidence="2">
    <location>
        <begin position="17"/>
        <end position="36"/>
    </location>
</feature>
<feature type="compositionally biased region" description="Polar residues" evidence="1">
    <location>
        <begin position="265"/>
        <end position="279"/>
    </location>
</feature>
<evidence type="ECO:0000256" key="1">
    <source>
        <dbReference type="SAM" id="MobiDB-lite"/>
    </source>
</evidence>
<evidence type="ECO:0000313" key="4">
    <source>
        <dbReference type="Proteomes" id="UP000466104"/>
    </source>
</evidence>
<feature type="transmembrane region" description="Helical" evidence="2">
    <location>
        <begin position="74"/>
        <end position="93"/>
    </location>
</feature>
<proteinExistence type="predicted"/>
<dbReference type="PIRSF" id="PIRSF037395">
    <property type="entry name" value="UCP037395_ABCper"/>
    <property type="match status" value="1"/>
</dbReference>
<keyword evidence="2" id="KW-0472">Membrane</keyword>